<dbReference type="PANTHER" id="PTHR47331:SF5">
    <property type="entry name" value="RIBONUCLEASE H"/>
    <property type="match status" value="1"/>
</dbReference>
<dbReference type="EMBL" id="JALNTZ010000007">
    <property type="protein sequence ID" value="KAJ3645684.1"/>
    <property type="molecule type" value="Genomic_DNA"/>
</dbReference>
<dbReference type="PANTHER" id="PTHR47331">
    <property type="entry name" value="PHD-TYPE DOMAIN-CONTAINING PROTEIN"/>
    <property type="match status" value="1"/>
</dbReference>
<evidence type="ECO:0000313" key="2">
    <source>
        <dbReference type="Proteomes" id="UP001168821"/>
    </source>
</evidence>
<reference evidence="1" key="1">
    <citation type="journal article" date="2023" name="G3 (Bethesda)">
        <title>Whole genome assemblies of Zophobas morio and Tenebrio molitor.</title>
        <authorList>
            <person name="Kaur S."/>
            <person name="Stinson S.A."/>
            <person name="diCenzo G.C."/>
        </authorList>
    </citation>
    <scope>NUCLEOTIDE SEQUENCE</scope>
    <source>
        <strain evidence="1">QUZm001</strain>
    </source>
</reference>
<accession>A0AA38M794</accession>
<gene>
    <name evidence="1" type="ORF">Zmor_023325</name>
</gene>
<protein>
    <recommendedName>
        <fullName evidence="3">Peptidase aspartic putative domain-containing protein</fullName>
    </recommendedName>
</protein>
<proteinExistence type="predicted"/>
<name>A0AA38M794_9CUCU</name>
<comment type="caution">
    <text evidence="1">The sequence shown here is derived from an EMBL/GenBank/DDBJ whole genome shotgun (WGS) entry which is preliminary data.</text>
</comment>
<sequence>MTTEQLSGLNMRRGALKRKLTMAQNFIDDLKSSKESTTCLSIIQEYLTRTRSMYDEFFNIQSQIEELEIILKQTSTADQCITFDKECYTVVCELEALEAKYSAKSAKKYDIPIVQNSAVNVKLPELTFRVAAKSTNKNKKTNLNTNSKRSVTCPYCSDPHNLFCCAKFINLMVTDRLRIVRSKKLCSNCFQNSHKVTECKSSYVCKICKGHHNTLLHVDNPEPNEIPSTSSDNNQVKLDQSVVLKANSQQVYFSKVLPTAQVQIYGKFGNKPQVRPLLESGSELNFISERKLLNLKSQPNVLSIAGVNRCNTSVSQLASIKINSNYRHYELNLSCVILPQISEFLPSTSFSIANLEFPHHNKSPDPAFHVKGTIDLLLGAQPFFEILQPNRRCLNKDFILQETKFGWVVVNAHGDNPGVVKQGSSYYVQPVLEQMVGKFWQLDKFKTSAKPQSADEILCEKKFMKDHKRLEMGRYSVYHFRSKRKTQT</sequence>
<dbReference type="Proteomes" id="UP001168821">
    <property type="component" value="Unassembled WGS sequence"/>
</dbReference>
<evidence type="ECO:0008006" key="3">
    <source>
        <dbReference type="Google" id="ProtNLM"/>
    </source>
</evidence>
<evidence type="ECO:0000313" key="1">
    <source>
        <dbReference type="EMBL" id="KAJ3645684.1"/>
    </source>
</evidence>
<dbReference type="AlphaFoldDB" id="A0AA38M794"/>
<organism evidence="1 2">
    <name type="scientific">Zophobas morio</name>
    <dbReference type="NCBI Taxonomy" id="2755281"/>
    <lineage>
        <taxon>Eukaryota</taxon>
        <taxon>Metazoa</taxon>
        <taxon>Ecdysozoa</taxon>
        <taxon>Arthropoda</taxon>
        <taxon>Hexapoda</taxon>
        <taxon>Insecta</taxon>
        <taxon>Pterygota</taxon>
        <taxon>Neoptera</taxon>
        <taxon>Endopterygota</taxon>
        <taxon>Coleoptera</taxon>
        <taxon>Polyphaga</taxon>
        <taxon>Cucujiformia</taxon>
        <taxon>Tenebrionidae</taxon>
        <taxon>Zophobas</taxon>
    </lineage>
</organism>
<keyword evidence="2" id="KW-1185">Reference proteome</keyword>